<dbReference type="EMBL" id="GGMR01005138">
    <property type="protein sequence ID" value="MBY17757.1"/>
    <property type="molecule type" value="Transcribed_RNA"/>
</dbReference>
<sequence>MKQLAEALVQCESDEQRREHLIESLDDLSFDYPDIYSILFREMKIRELEANDPNKISEWLSTSNKSSSIVKIHEALLLVKNDDMMIKEENLDNLKHMLCRTIENGIHMEEVVKICYLIEKSPSLKNIYELLKHLVEQVKQLPNDNNCYMDMDDYWKDYFKRAQIDFPESMDIQSVQQEQKHKQDARVWKKIKHLHLNPLHDLPNFDLKCFGNNHLEMVVAAHRRNILGDQTIVDQDMDGAFSKWLHFCKLKKYKWFFNNLSYLEIVLIDEENIENFIAKVNKNSTKENTIKDCTQKKICVEAKVLRHRPIKLNNLITALDSSVDLDDMSKFITYMRKILHYPIPNKNCVIDEQLQQDIITIIDKYMNHLMKMLDTVEFLAAKSRLGIIINKYLECISLINGNQTFADHHINLLCIFEEVLKNKVLNMHRDFN</sequence>
<protein>
    <submittedName>
        <fullName evidence="1">Uncharacterized protein</fullName>
    </submittedName>
</protein>
<dbReference type="AlphaFoldDB" id="A0A2S2NKU2"/>
<dbReference type="InterPro" id="IPR013761">
    <property type="entry name" value="SAM/pointed_sf"/>
</dbReference>
<accession>A0A2S2NKU2</accession>
<organism evidence="1">
    <name type="scientific">Schizaphis graminum</name>
    <name type="common">Green bug aphid</name>
    <dbReference type="NCBI Taxonomy" id="13262"/>
    <lineage>
        <taxon>Eukaryota</taxon>
        <taxon>Metazoa</taxon>
        <taxon>Ecdysozoa</taxon>
        <taxon>Arthropoda</taxon>
        <taxon>Hexapoda</taxon>
        <taxon>Insecta</taxon>
        <taxon>Pterygota</taxon>
        <taxon>Neoptera</taxon>
        <taxon>Paraneoptera</taxon>
        <taxon>Hemiptera</taxon>
        <taxon>Sternorrhyncha</taxon>
        <taxon>Aphidomorpha</taxon>
        <taxon>Aphidoidea</taxon>
        <taxon>Aphididae</taxon>
        <taxon>Aphidini</taxon>
        <taxon>Schizaphis</taxon>
    </lineage>
</organism>
<evidence type="ECO:0000313" key="1">
    <source>
        <dbReference type="EMBL" id="MBY17757.1"/>
    </source>
</evidence>
<dbReference type="Gene3D" id="1.10.150.50">
    <property type="entry name" value="Transcription Factor, Ets-1"/>
    <property type="match status" value="1"/>
</dbReference>
<reference evidence="1" key="1">
    <citation type="submission" date="2018-04" db="EMBL/GenBank/DDBJ databases">
        <title>Transcriptome of Schizaphis graminum biotype I.</title>
        <authorList>
            <person name="Scully E.D."/>
            <person name="Geib S.M."/>
            <person name="Palmer N.A."/>
            <person name="Koch K."/>
            <person name="Bradshaw J."/>
            <person name="Heng-Moss T."/>
            <person name="Sarath G."/>
        </authorList>
    </citation>
    <scope>NUCLEOTIDE SEQUENCE</scope>
</reference>
<name>A0A2S2NKU2_SCHGA</name>
<gene>
    <name evidence="1" type="ORF">g.3516</name>
</gene>
<proteinExistence type="predicted"/>